<dbReference type="Gene3D" id="3.40.50.300">
    <property type="entry name" value="P-loop containing nucleotide triphosphate hydrolases"/>
    <property type="match status" value="1"/>
</dbReference>
<dbReference type="InterPro" id="IPR055414">
    <property type="entry name" value="LRR_R13L4/SHOC2-like"/>
</dbReference>
<dbReference type="InterPro" id="IPR027417">
    <property type="entry name" value="P-loop_NTPase"/>
</dbReference>
<dbReference type="SUPFAM" id="SSF52058">
    <property type="entry name" value="L domain-like"/>
    <property type="match status" value="1"/>
</dbReference>
<dbReference type="InterPro" id="IPR042197">
    <property type="entry name" value="Apaf_helical"/>
</dbReference>
<gene>
    <name evidence="9" type="ORF">Fmac_029766</name>
</gene>
<dbReference type="InterPro" id="IPR058922">
    <property type="entry name" value="WHD_DRP"/>
</dbReference>
<feature type="domain" description="Disease resistance N-terminal" evidence="6">
    <location>
        <begin position="10"/>
        <end position="98"/>
    </location>
</feature>
<dbReference type="FunFam" id="3.40.50.300:FF:001091">
    <property type="entry name" value="Probable disease resistance protein At1g61300"/>
    <property type="match status" value="1"/>
</dbReference>
<dbReference type="InterPro" id="IPR002182">
    <property type="entry name" value="NB-ARC"/>
</dbReference>
<dbReference type="Proteomes" id="UP001603857">
    <property type="component" value="Unassembled WGS sequence"/>
</dbReference>
<dbReference type="EMBL" id="JBGMDY010000010">
    <property type="protein sequence ID" value="KAL2320797.1"/>
    <property type="molecule type" value="Genomic_DNA"/>
</dbReference>
<dbReference type="Pfam" id="PF18052">
    <property type="entry name" value="Rx_N"/>
    <property type="match status" value="1"/>
</dbReference>
<dbReference type="CDD" id="cd14798">
    <property type="entry name" value="RX-CC_like"/>
    <property type="match status" value="1"/>
</dbReference>
<dbReference type="GO" id="GO:0006952">
    <property type="term" value="P:defense response"/>
    <property type="evidence" value="ECO:0007669"/>
    <property type="project" value="UniProtKB-KW"/>
</dbReference>
<keyword evidence="1" id="KW-0677">Repeat</keyword>
<dbReference type="InterPro" id="IPR041118">
    <property type="entry name" value="Rx_N"/>
</dbReference>
<evidence type="ECO:0000259" key="8">
    <source>
        <dbReference type="Pfam" id="PF23598"/>
    </source>
</evidence>
<accession>A0ABD1LBA6</accession>
<evidence type="ECO:0000256" key="3">
    <source>
        <dbReference type="ARBA" id="ARBA00022821"/>
    </source>
</evidence>
<dbReference type="Pfam" id="PF00931">
    <property type="entry name" value="NB-ARC"/>
    <property type="match status" value="1"/>
</dbReference>
<keyword evidence="10" id="KW-1185">Reference proteome</keyword>
<dbReference type="InterPro" id="IPR032675">
    <property type="entry name" value="LRR_dom_sf"/>
</dbReference>
<sequence>MAESILFGVAESLISKLASPAFEEASQVLGVYDHLKEFKEILSSVKVVLLDAEQTQEQNNKLREWLRQIKRVLYDAQDLLDEFECEALRKQVLKAHGTTKSKVSHFFSSSNPLGFRNRMTQQIKDVIKRLDKVAADWHGLGLQKIDVDSRVLHRREVTHSYVADSNVIGREHDKERIIELLRERHPNDDDTSFSVIPIVGMGGLGKTTLAKFVFNDKRIIMCFHLRMWVCVSNDFDIKKLVFKITCSACRYPPSLNRLGLEQLQILLTNSIAGKRFLLVLDDVWNIDRDQWIELKNRLQSDVQGSKVLVTTQSQRIASMMGTVPSYILECLSYEHSLSLFIKWVFRKGEREKYPHLINIGRELVNKCSGVPLAVRTIVRLLFSRYEANEWKYVRDNELWNLPQEKDDILHALKLSYDRMPSHLKQCFALFSLYPKDYKFYSFEVSSLWGALGLLDSPNKNLEDVANKYLYELQSRSFLHDFVNLGSASSFKVHDLVHDLACFVAKEECLFVNSHEQNIPDSVLHLSFAENTFLDKLLTTKSVHLRTILFPYVTVEANDETLLDSCVSKFKFLRILDLSSLACETLPRNIGKLKHLRYLSIRSNHNIKRLPDSICKLQNLQVLKLDGCIELEELPKGLRKLTGLRLLEITTKQFVLPDNDIAI</sequence>
<dbReference type="Gene3D" id="1.20.5.4130">
    <property type="match status" value="1"/>
</dbReference>
<dbReference type="Gene3D" id="3.80.10.10">
    <property type="entry name" value="Ribonuclease Inhibitor"/>
    <property type="match status" value="1"/>
</dbReference>
<evidence type="ECO:0000256" key="4">
    <source>
        <dbReference type="ARBA" id="ARBA00022840"/>
    </source>
</evidence>
<dbReference type="PANTHER" id="PTHR36766:SF61">
    <property type="entry name" value="NB-ARC DOMAIN DISEASE RESISTANCE PROTEIN"/>
    <property type="match status" value="1"/>
</dbReference>
<feature type="domain" description="Disease resistance R13L4/SHOC-2-like LRR" evidence="8">
    <location>
        <begin position="564"/>
        <end position="657"/>
    </location>
</feature>
<dbReference type="PRINTS" id="PR00364">
    <property type="entry name" value="DISEASERSIST"/>
</dbReference>
<comment type="caution">
    <text evidence="9">The sequence shown here is derived from an EMBL/GenBank/DDBJ whole genome shotgun (WGS) entry which is preliminary data.</text>
</comment>
<evidence type="ECO:0000259" key="5">
    <source>
        <dbReference type="Pfam" id="PF00931"/>
    </source>
</evidence>
<reference evidence="9 10" key="1">
    <citation type="submission" date="2024-08" db="EMBL/GenBank/DDBJ databases">
        <title>Insights into the chromosomal genome structure of Flemingia macrophylla.</title>
        <authorList>
            <person name="Ding Y."/>
            <person name="Zhao Y."/>
            <person name="Bi W."/>
            <person name="Wu M."/>
            <person name="Zhao G."/>
            <person name="Gong Y."/>
            <person name="Li W."/>
            <person name="Zhang P."/>
        </authorList>
    </citation>
    <scope>NUCLEOTIDE SEQUENCE [LARGE SCALE GENOMIC DNA]</scope>
    <source>
        <strain evidence="9">DYQJB</strain>
        <tissue evidence="9">Leaf</tissue>
    </source>
</reference>
<keyword evidence="2" id="KW-0547">Nucleotide-binding</keyword>
<dbReference type="Pfam" id="PF23559">
    <property type="entry name" value="WHD_DRP"/>
    <property type="match status" value="1"/>
</dbReference>
<evidence type="ECO:0000313" key="9">
    <source>
        <dbReference type="EMBL" id="KAL2320797.1"/>
    </source>
</evidence>
<keyword evidence="4" id="KW-0067">ATP-binding</keyword>
<dbReference type="AlphaFoldDB" id="A0ABD1LBA6"/>
<dbReference type="InterPro" id="IPR038005">
    <property type="entry name" value="RX-like_CC"/>
</dbReference>
<feature type="domain" description="NB-ARC" evidence="5">
    <location>
        <begin position="171"/>
        <end position="347"/>
    </location>
</feature>
<dbReference type="PANTHER" id="PTHR36766">
    <property type="entry name" value="PLANT BROAD-SPECTRUM MILDEW RESISTANCE PROTEIN RPW8"/>
    <property type="match status" value="1"/>
</dbReference>
<evidence type="ECO:0000313" key="10">
    <source>
        <dbReference type="Proteomes" id="UP001603857"/>
    </source>
</evidence>
<dbReference type="Gene3D" id="1.10.10.10">
    <property type="entry name" value="Winged helix-like DNA-binding domain superfamily/Winged helix DNA-binding domain"/>
    <property type="match status" value="1"/>
</dbReference>
<dbReference type="GO" id="GO:0051707">
    <property type="term" value="P:response to other organism"/>
    <property type="evidence" value="ECO:0007669"/>
    <property type="project" value="UniProtKB-ARBA"/>
</dbReference>
<evidence type="ECO:0000259" key="6">
    <source>
        <dbReference type="Pfam" id="PF18052"/>
    </source>
</evidence>
<evidence type="ECO:0000259" key="7">
    <source>
        <dbReference type="Pfam" id="PF23559"/>
    </source>
</evidence>
<organism evidence="9 10">
    <name type="scientific">Flemingia macrophylla</name>
    <dbReference type="NCBI Taxonomy" id="520843"/>
    <lineage>
        <taxon>Eukaryota</taxon>
        <taxon>Viridiplantae</taxon>
        <taxon>Streptophyta</taxon>
        <taxon>Embryophyta</taxon>
        <taxon>Tracheophyta</taxon>
        <taxon>Spermatophyta</taxon>
        <taxon>Magnoliopsida</taxon>
        <taxon>eudicotyledons</taxon>
        <taxon>Gunneridae</taxon>
        <taxon>Pentapetalae</taxon>
        <taxon>rosids</taxon>
        <taxon>fabids</taxon>
        <taxon>Fabales</taxon>
        <taxon>Fabaceae</taxon>
        <taxon>Papilionoideae</taxon>
        <taxon>50 kb inversion clade</taxon>
        <taxon>NPAAA clade</taxon>
        <taxon>indigoferoid/millettioid clade</taxon>
        <taxon>Phaseoleae</taxon>
        <taxon>Flemingia</taxon>
    </lineage>
</organism>
<keyword evidence="3" id="KW-0611">Plant defense</keyword>
<evidence type="ECO:0000256" key="1">
    <source>
        <dbReference type="ARBA" id="ARBA00022737"/>
    </source>
</evidence>
<dbReference type="Pfam" id="PF23598">
    <property type="entry name" value="LRR_14"/>
    <property type="match status" value="1"/>
</dbReference>
<dbReference type="InterPro" id="IPR036388">
    <property type="entry name" value="WH-like_DNA-bd_sf"/>
</dbReference>
<proteinExistence type="predicted"/>
<protein>
    <submittedName>
        <fullName evidence="9">Uncharacterized protein</fullName>
    </submittedName>
</protein>
<name>A0ABD1LBA6_9FABA</name>
<dbReference type="SUPFAM" id="SSF52540">
    <property type="entry name" value="P-loop containing nucleoside triphosphate hydrolases"/>
    <property type="match status" value="1"/>
</dbReference>
<dbReference type="Gene3D" id="1.10.8.430">
    <property type="entry name" value="Helical domain of apoptotic protease-activating factors"/>
    <property type="match status" value="1"/>
</dbReference>
<evidence type="ECO:0000256" key="2">
    <source>
        <dbReference type="ARBA" id="ARBA00022741"/>
    </source>
</evidence>
<feature type="domain" description="Disease resistance protein winged helix" evidence="7">
    <location>
        <begin position="432"/>
        <end position="500"/>
    </location>
</feature>
<dbReference type="GO" id="GO:0005524">
    <property type="term" value="F:ATP binding"/>
    <property type="evidence" value="ECO:0007669"/>
    <property type="project" value="UniProtKB-KW"/>
</dbReference>